<sequence>MVDKIIDRAISSLTANGVEINREHWFKEAIEAEKSGSVHCCQQAIYELMTLCLPLIPVITVPWPASMSAERSCRGVNPSEKFGHLASGIILKRSFKLNCLAGSSWRRPDQLFNCLMCGAPHTDNLDKFSLPSGKILLTLSEGRQEEALCQDYQKKYILQVGWKPHVLSEPGQSLRRVLIRAIIGQGVEEEDRKHTWMEDAEACASQGAHECARAIYAHALATFPSKKSIWLRAAYFEKTHGTRESLETLLQRAVAHCPKSEVLWLMGAKSKWMAGDVPAARGILSLAFQVIPE</sequence>
<dbReference type="PANTHER" id="PTHR11246">
    <property type="entry name" value="PRE-MRNA SPLICING FACTOR"/>
    <property type="match status" value="1"/>
</dbReference>
<feature type="non-terminal residue" evidence="2">
    <location>
        <position position="293"/>
    </location>
</feature>
<evidence type="ECO:0000313" key="2">
    <source>
        <dbReference type="EMBL" id="CAG2064087.1"/>
    </source>
</evidence>
<evidence type="ECO:0000313" key="3">
    <source>
        <dbReference type="Proteomes" id="UP001153148"/>
    </source>
</evidence>
<keyword evidence="3" id="KW-1185">Reference proteome</keyword>
<gene>
    <name evidence="2" type="ORF">TPAB3V08_LOCUS11034</name>
</gene>
<comment type="caution">
    <text evidence="2">The sequence shown here is derived from an EMBL/GenBank/DDBJ whole genome shotgun (WGS) entry which is preliminary data.</text>
</comment>
<dbReference type="SUPFAM" id="SSF48452">
    <property type="entry name" value="TPR-like"/>
    <property type="match status" value="1"/>
</dbReference>
<organism evidence="2 3">
    <name type="scientific">Timema podura</name>
    <name type="common">Walking stick</name>
    <dbReference type="NCBI Taxonomy" id="61482"/>
    <lineage>
        <taxon>Eukaryota</taxon>
        <taxon>Metazoa</taxon>
        <taxon>Ecdysozoa</taxon>
        <taxon>Arthropoda</taxon>
        <taxon>Hexapoda</taxon>
        <taxon>Insecta</taxon>
        <taxon>Pterygota</taxon>
        <taxon>Neoptera</taxon>
        <taxon>Polyneoptera</taxon>
        <taxon>Phasmatodea</taxon>
        <taxon>Timematodea</taxon>
        <taxon>Timematoidea</taxon>
        <taxon>Timematidae</taxon>
        <taxon>Timema</taxon>
    </lineage>
</organism>
<dbReference type="InterPro" id="IPR045075">
    <property type="entry name" value="Syf1-like"/>
</dbReference>
<dbReference type="PANTHER" id="PTHR11246:SF1">
    <property type="entry name" value="PRE-MRNA-PROCESSING FACTOR 6"/>
    <property type="match status" value="1"/>
</dbReference>
<dbReference type="Proteomes" id="UP001153148">
    <property type="component" value="Unassembled WGS sequence"/>
</dbReference>
<proteinExistence type="predicted"/>
<dbReference type="Gene3D" id="1.25.40.10">
    <property type="entry name" value="Tetratricopeptide repeat domain"/>
    <property type="match status" value="1"/>
</dbReference>
<keyword evidence="1" id="KW-0677">Repeat</keyword>
<accession>A0ABN7P8E1</accession>
<name>A0ABN7P8E1_TIMPD</name>
<evidence type="ECO:0000256" key="1">
    <source>
        <dbReference type="ARBA" id="ARBA00022737"/>
    </source>
</evidence>
<reference evidence="2" key="1">
    <citation type="submission" date="2021-03" db="EMBL/GenBank/DDBJ databases">
        <authorList>
            <person name="Tran Van P."/>
        </authorList>
    </citation>
    <scope>NUCLEOTIDE SEQUENCE</scope>
</reference>
<dbReference type="InterPro" id="IPR011990">
    <property type="entry name" value="TPR-like_helical_dom_sf"/>
</dbReference>
<dbReference type="EMBL" id="CAJPIN010031469">
    <property type="protein sequence ID" value="CAG2064087.1"/>
    <property type="molecule type" value="Genomic_DNA"/>
</dbReference>
<dbReference type="SMART" id="SM00386">
    <property type="entry name" value="HAT"/>
    <property type="match status" value="2"/>
</dbReference>
<dbReference type="InterPro" id="IPR003107">
    <property type="entry name" value="HAT"/>
</dbReference>
<protein>
    <submittedName>
        <fullName evidence="2">Uncharacterized protein</fullName>
    </submittedName>
</protein>